<gene>
    <name evidence="1" type="ORF">COU08_03280</name>
</gene>
<dbReference type="AlphaFoldDB" id="A0A2M6WHN9"/>
<dbReference type="EMBL" id="PFBA01000027">
    <property type="protein sequence ID" value="PIT92307.1"/>
    <property type="molecule type" value="Genomic_DNA"/>
</dbReference>
<protein>
    <submittedName>
        <fullName evidence="1">Uncharacterized protein</fullName>
    </submittedName>
</protein>
<name>A0A2M6WHN9_9BACT</name>
<proteinExistence type="predicted"/>
<dbReference type="Proteomes" id="UP000228635">
    <property type="component" value="Unassembled WGS sequence"/>
</dbReference>
<organism evidence="1 2">
    <name type="scientific">Candidatus Harrisonbacteria bacterium CG10_big_fil_rev_8_21_14_0_10_42_17</name>
    <dbReference type="NCBI Taxonomy" id="1974584"/>
    <lineage>
        <taxon>Bacteria</taxon>
        <taxon>Candidatus Harrisoniibacteriota</taxon>
    </lineage>
</organism>
<accession>A0A2M6WHN9</accession>
<sequence>MVRIRNVFQSLERGRESLAKFSLTSLVPEFEEKIRSILRNAGGMDSDPEARERCVAQELNADAEALYREALQWLQLMKRKARTTKEEEGGGTTIPEAV</sequence>
<evidence type="ECO:0000313" key="1">
    <source>
        <dbReference type="EMBL" id="PIT92307.1"/>
    </source>
</evidence>
<comment type="caution">
    <text evidence="1">The sequence shown here is derived from an EMBL/GenBank/DDBJ whole genome shotgun (WGS) entry which is preliminary data.</text>
</comment>
<reference evidence="2" key="1">
    <citation type="submission" date="2017-09" db="EMBL/GenBank/DDBJ databases">
        <title>Depth-based differentiation of microbial function through sediment-hosted aquifers and enrichment of novel symbionts in the deep terrestrial subsurface.</title>
        <authorList>
            <person name="Probst A.J."/>
            <person name="Ladd B."/>
            <person name="Jarett J.K."/>
            <person name="Geller-Mcgrath D.E."/>
            <person name="Sieber C.M.K."/>
            <person name="Emerson J.B."/>
            <person name="Anantharaman K."/>
            <person name="Thomas B.C."/>
            <person name="Malmstrom R."/>
            <person name="Stieglmeier M."/>
            <person name="Klingl A."/>
            <person name="Woyke T."/>
            <person name="Ryan C.M."/>
            <person name="Banfield J.F."/>
        </authorList>
    </citation>
    <scope>NUCLEOTIDE SEQUENCE [LARGE SCALE GENOMIC DNA]</scope>
</reference>
<evidence type="ECO:0000313" key="2">
    <source>
        <dbReference type="Proteomes" id="UP000228635"/>
    </source>
</evidence>